<dbReference type="SUPFAM" id="SSF48452">
    <property type="entry name" value="TPR-like"/>
    <property type="match status" value="1"/>
</dbReference>
<name>A0A6P6T4U0_COFAR</name>
<dbReference type="InterPro" id="IPR011990">
    <property type="entry name" value="TPR-like_helical_dom_sf"/>
</dbReference>
<dbReference type="InterPro" id="IPR016024">
    <property type="entry name" value="ARM-type_fold"/>
</dbReference>
<evidence type="ECO:0000313" key="2">
    <source>
        <dbReference type="Proteomes" id="UP001652660"/>
    </source>
</evidence>
<protein>
    <recommendedName>
        <fullName evidence="1">ARM repeat N-terminal plant domain-containing protein</fullName>
    </recommendedName>
</protein>
<dbReference type="InterPro" id="IPR011989">
    <property type="entry name" value="ARM-like"/>
</dbReference>
<dbReference type="Proteomes" id="UP001652660">
    <property type="component" value="Chromosome 7c"/>
</dbReference>
<feature type="domain" description="ARM repeat N-terminal plant" evidence="1">
    <location>
        <begin position="3"/>
        <end position="243"/>
    </location>
</feature>
<dbReference type="PANTHER" id="PTHR46578:SF4">
    <property type="entry name" value="ARM-REPEAT_TETRATRICOPEPTIDE REPEAT (TPR)-LIKE PROTEIN"/>
    <property type="match status" value="1"/>
</dbReference>
<dbReference type="SUPFAM" id="SSF48371">
    <property type="entry name" value="ARM repeat"/>
    <property type="match status" value="1"/>
</dbReference>
<dbReference type="AlphaFoldDB" id="A0A6P6T4U0"/>
<dbReference type="Pfam" id="PF26524">
    <property type="entry name" value="ARM_7"/>
    <property type="match status" value="1"/>
</dbReference>
<organism evidence="2 3">
    <name type="scientific">Coffea arabica</name>
    <name type="common">Arabian coffee</name>
    <dbReference type="NCBI Taxonomy" id="13443"/>
    <lineage>
        <taxon>Eukaryota</taxon>
        <taxon>Viridiplantae</taxon>
        <taxon>Streptophyta</taxon>
        <taxon>Embryophyta</taxon>
        <taxon>Tracheophyta</taxon>
        <taxon>Spermatophyta</taxon>
        <taxon>Magnoliopsida</taxon>
        <taxon>eudicotyledons</taxon>
        <taxon>Gunneridae</taxon>
        <taxon>Pentapetalae</taxon>
        <taxon>asterids</taxon>
        <taxon>lamiids</taxon>
        <taxon>Gentianales</taxon>
        <taxon>Rubiaceae</taxon>
        <taxon>Ixoroideae</taxon>
        <taxon>Gardenieae complex</taxon>
        <taxon>Bertiereae - Coffeeae clade</taxon>
        <taxon>Coffeeae</taxon>
        <taxon>Coffea</taxon>
    </lineage>
</organism>
<reference evidence="2" key="1">
    <citation type="journal article" date="2025" name="Foods">
        <title>Unveiling the Microbial Signatures of Arabica Coffee Cherries: Insights into Ripeness Specific Diversity, Functional Traits, and Implications for Quality and Safety.</title>
        <authorList>
            <consortium name="RefSeq"/>
            <person name="Tenea G.N."/>
            <person name="Cifuentes V."/>
            <person name="Reyes P."/>
            <person name="Cevallos-Vallejos M."/>
        </authorList>
    </citation>
    <scope>NUCLEOTIDE SEQUENCE [LARGE SCALE GENOMIC DNA]</scope>
</reference>
<dbReference type="InterPro" id="IPR058868">
    <property type="entry name" value="ARM_7"/>
</dbReference>
<proteinExistence type="predicted"/>
<accession>A0A6P6T4U0</accession>
<reference evidence="3" key="2">
    <citation type="submission" date="2025-08" db="UniProtKB">
        <authorList>
            <consortium name="RefSeq"/>
        </authorList>
    </citation>
    <scope>IDENTIFICATION</scope>
    <source>
        <tissue evidence="3">Leaves</tissue>
    </source>
</reference>
<gene>
    <name evidence="3" type="primary">LOC113697767</name>
</gene>
<dbReference type="PANTHER" id="PTHR46578">
    <property type="entry name" value="ARM-REPEAT/TETRATRICOPEPTIDE REPEAT (TPR)-LIKE PROTEIN"/>
    <property type="match status" value="1"/>
</dbReference>
<dbReference type="Gene3D" id="1.25.10.10">
    <property type="entry name" value="Leucine-rich Repeat Variant"/>
    <property type="match status" value="1"/>
</dbReference>
<dbReference type="GeneID" id="113697767"/>
<dbReference type="OrthoDB" id="1872379at2759"/>
<dbReference type="Gene3D" id="1.25.40.10">
    <property type="entry name" value="Tetratricopeptide repeat domain"/>
    <property type="match status" value="1"/>
</dbReference>
<sequence length="577" mass="64991">MQLKCIKTCCLLCTMNELDPFVRRSGLAKCFGQLHLIEDEDLVITLNGLWNVALSQPDDAEFPSLGIFKCMAKLIDRSISDGNWPSRGKNACVPYYAAHIIGSYTMNKAQLADIAIKSGVIGPLMELLRGKASWIEQRVSVRALGHLASHRRAFRAITIHEEEIISLSKNIASTCFGTVYNEFVRLKSRKRVEYHRDLMTRGCGGLEVENKKAEEWASQLQCWSLYLLNCFATKKRSLNLICEKEFLEDLTGMWGGLQNQSSFSGVCLIRSLCLTKDGRRSIANSKQVIVTLCNLSRSSDERQYKAIESILSLLQDQETRFAVIEFVVPFLVDLVELKAIRGGGSTTVGDRITRVLLQDYGRIKCGQLALKNKKSQNALDEVWNLKVERRKKDSMTSEQDVSERKVMVGMLKREGNQKFLSGDTEEAVAVYTKALELCLLNMIKERIVLYSNRAQCHLLLREAKLAISDTTRALCLSGALGPHSNSLWRRSQAYDMLGMARQSMVDCLMLINQWTKFKAKGHVKIPYYAVRMLNKQISATSPFHLGVGTSTPNLKIIDNGARESMASGDQVDQHRRR</sequence>
<evidence type="ECO:0000313" key="3">
    <source>
        <dbReference type="RefSeq" id="XP_027073150.2"/>
    </source>
</evidence>
<dbReference type="RefSeq" id="XP_027073150.2">
    <property type="nucleotide sequence ID" value="XM_027217349.2"/>
</dbReference>
<evidence type="ECO:0000259" key="1">
    <source>
        <dbReference type="Pfam" id="PF26524"/>
    </source>
</evidence>
<keyword evidence="2" id="KW-1185">Reference proteome</keyword>